<reference evidence="3" key="1">
    <citation type="journal article" date="2013" name="Stand. Genomic Sci.">
        <title>Complete genome sequence of the halophilic bacterium Spirochaeta africana type strain (Z-7692(T)) from the alkaline Lake Magadi in the East African Rift.</title>
        <authorList>
            <person name="Liolos K."/>
            <person name="Abt B."/>
            <person name="Scheuner C."/>
            <person name="Teshima H."/>
            <person name="Held B."/>
            <person name="Lapidus A."/>
            <person name="Nolan M."/>
            <person name="Lucas S."/>
            <person name="Deshpande S."/>
            <person name="Cheng J.F."/>
            <person name="Tapia R."/>
            <person name="Goodwin L.A."/>
            <person name="Pitluck S."/>
            <person name="Pagani I."/>
            <person name="Ivanova N."/>
            <person name="Mavromatis K."/>
            <person name="Mikhailova N."/>
            <person name="Huntemann M."/>
            <person name="Pati A."/>
            <person name="Chen A."/>
            <person name="Palaniappan K."/>
            <person name="Land M."/>
            <person name="Rohde M."/>
            <person name="Tindall B.J."/>
            <person name="Detter J.C."/>
            <person name="Goker M."/>
            <person name="Bristow J."/>
            <person name="Eisen J.A."/>
            <person name="Markowitz V."/>
            <person name="Hugenholtz P."/>
            <person name="Woyke T."/>
            <person name="Klenk H.P."/>
            <person name="Kyrpides N.C."/>
        </authorList>
    </citation>
    <scope>NUCLEOTIDE SEQUENCE</scope>
    <source>
        <strain evidence="3">ATCC 700263 / DSM 8902 / Z-7692</strain>
    </source>
</reference>
<dbReference type="EMBL" id="CP003282">
    <property type="protein sequence ID" value="AFG37373.1"/>
    <property type="molecule type" value="Genomic_DNA"/>
</dbReference>
<dbReference type="RefSeq" id="WP_014455361.1">
    <property type="nucleotide sequence ID" value="NC_017098.1"/>
</dbReference>
<dbReference type="HOGENOM" id="CLU_785049_0_0_12"/>
<evidence type="ECO:0000313" key="2">
    <source>
        <dbReference type="EMBL" id="AFG37373.1"/>
    </source>
</evidence>
<dbReference type="PATRIC" id="fig|889378.3.peg.1302"/>
<organism evidence="2 3">
    <name type="scientific">Spirochaeta africana (strain ATCC 700263 / DSM 8902 / Z-7692)</name>
    <dbReference type="NCBI Taxonomy" id="889378"/>
    <lineage>
        <taxon>Bacteria</taxon>
        <taxon>Pseudomonadati</taxon>
        <taxon>Spirochaetota</taxon>
        <taxon>Spirochaetia</taxon>
        <taxon>Spirochaetales</taxon>
        <taxon>Spirochaetaceae</taxon>
        <taxon>Spirochaeta</taxon>
    </lineage>
</organism>
<dbReference type="KEGG" id="sfc:Spiaf_1298"/>
<dbReference type="OrthoDB" id="9802240at2"/>
<dbReference type="InterPro" id="IPR015943">
    <property type="entry name" value="WD40/YVTN_repeat-like_dom_sf"/>
</dbReference>
<accession>H9UIN0</accession>
<dbReference type="Gene3D" id="2.130.10.10">
    <property type="entry name" value="YVTN repeat-like/Quinoprotein amine dehydrogenase"/>
    <property type="match status" value="1"/>
</dbReference>
<dbReference type="STRING" id="889378.Spiaf_1298"/>
<proteinExistence type="predicted"/>
<protein>
    <recommendedName>
        <fullName evidence="4">WD40 repeat domain-containing protein</fullName>
    </recommendedName>
</protein>
<dbReference type="AlphaFoldDB" id="H9UIN0"/>
<evidence type="ECO:0000256" key="1">
    <source>
        <dbReference type="SAM" id="SignalP"/>
    </source>
</evidence>
<keyword evidence="3" id="KW-1185">Reference proteome</keyword>
<evidence type="ECO:0000313" key="3">
    <source>
        <dbReference type="Proteomes" id="UP000007383"/>
    </source>
</evidence>
<dbReference type="SUPFAM" id="SSF82171">
    <property type="entry name" value="DPP6 N-terminal domain-like"/>
    <property type="match status" value="1"/>
</dbReference>
<gene>
    <name evidence="2" type="ordered locus">Spiaf_1298</name>
</gene>
<dbReference type="Proteomes" id="UP000007383">
    <property type="component" value="Chromosome"/>
</dbReference>
<name>H9UIN0_SPIAZ</name>
<feature type="chain" id="PRO_5003623042" description="WD40 repeat domain-containing protein" evidence="1">
    <location>
        <begin position="28"/>
        <end position="353"/>
    </location>
</feature>
<sequence>MRLRNYAQPLLAIFTTAALLGLAAAHAGDGAIAAAAAGVSREDDGSSETQGNTAAAAAEGAVFLLRPEQRELLAVSYHDGSLQAQIQLEGVPQAVVPTPGGVSVFVLLEQSGTIEIYSAEDFSHQNTVDTGLDSILALSFSPNGDRVYAVSGDGSQVTEFRHRMLELTNPRQVDELPGSGALVPNRRATRLYRGGDAGVYSLFGQSLQVVDEYSDALRNPVFEPGYSELWGVTPEGNVQVLDERSGQQRRREQITVRPQSGVVTDRISFLAQDGTRVYQFRPRSGAAPEIVELQQPADFLVRGSGQTVWAVSADGQLQEILNGRVAASWGLDLDGIQGGVAAVVRRDGSFACF</sequence>
<feature type="signal peptide" evidence="1">
    <location>
        <begin position="1"/>
        <end position="27"/>
    </location>
</feature>
<keyword evidence="1" id="KW-0732">Signal</keyword>
<evidence type="ECO:0008006" key="4">
    <source>
        <dbReference type="Google" id="ProtNLM"/>
    </source>
</evidence>